<dbReference type="InterPro" id="IPR000086">
    <property type="entry name" value="NUDIX_hydrolase_dom"/>
</dbReference>
<dbReference type="EMBL" id="JACHLY010000001">
    <property type="protein sequence ID" value="MBB5997759.1"/>
    <property type="molecule type" value="Genomic_DNA"/>
</dbReference>
<evidence type="ECO:0000313" key="2">
    <source>
        <dbReference type="EMBL" id="MBB5997759.1"/>
    </source>
</evidence>
<dbReference type="Proteomes" id="UP000578077">
    <property type="component" value="Unassembled WGS sequence"/>
</dbReference>
<dbReference type="Gene3D" id="3.90.79.10">
    <property type="entry name" value="Nucleoside Triphosphate Pyrophosphohydrolase"/>
    <property type="match status" value="1"/>
</dbReference>
<dbReference type="AlphaFoldDB" id="A0A841E8W6"/>
<dbReference type="InterPro" id="IPR015797">
    <property type="entry name" value="NUDIX_hydrolase-like_dom_sf"/>
</dbReference>
<evidence type="ECO:0000313" key="3">
    <source>
        <dbReference type="Proteomes" id="UP000578077"/>
    </source>
</evidence>
<proteinExistence type="predicted"/>
<dbReference type="PROSITE" id="PS51462">
    <property type="entry name" value="NUDIX"/>
    <property type="match status" value="1"/>
</dbReference>
<protein>
    <submittedName>
        <fullName evidence="2">8-oxo-dGTP pyrophosphatase MutT (NUDIX family)</fullName>
    </submittedName>
</protein>
<feature type="domain" description="Nudix hydrolase" evidence="1">
    <location>
        <begin position="48"/>
        <end position="180"/>
    </location>
</feature>
<name>A0A841E8W6_9ACTN</name>
<dbReference type="Pfam" id="PF00293">
    <property type="entry name" value="NUDIX"/>
    <property type="match status" value="1"/>
</dbReference>
<evidence type="ECO:0000259" key="1">
    <source>
        <dbReference type="PROSITE" id="PS51462"/>
    </source>
</evidence>
<dbReference type="CDD" id="cd03674">
    <property type="entry name" value="NUDIX_Hydrolase"/>
    <property type="match status" value="1"/>
</dbReference>
<keyword evidence="3" id="KW-1185">Reference proteome</keyword>
<gene>
    <name evidence="2" type="ORF">HNR25_001510</name>
</gene>
<sequence length="194" mass="20622">MSATGLHGSARRELAGWEAPDSAQDELRRSYLEHLDRHPDAVSRACLPGHLTASAAIVDPGGTRAVLVLHRKIGKWLQTGGHCEEGDRSLGETALREAAEESGLSGLRLLEGPVRLDRHRVGCGGGTWHLDVQYAVVAEDEGAVLSRDAAESADLGWFGVQGVPEPTDEACRILVRTAAQAVHAEGDRGRAGRA</sequence>
<dbReference type="SUPFAM" id="SSF55811">
    <property type="entry name" value="Nudix"/>
    <property type="match status" value="1"/>
</dbReference>
<accession>A0A841E8W6</accession>
<organism evidence="2 3">
    <name type="scientific">Streptomonospora salina</name>
    <dbReference type="NCBI Taxonomy" id="104205"/>
    <lineage>
        <taxon>Bacteria</taxon>
        <taxon>Bacillati</taxon>
        <taxon>Actinomycetota</taxon>
        <taxon>Actinomycetes</taxon>
        <taxon>Streptosporangiales</taxon>
        <taxon>Nocardiopsidaceae</taxon>
        <taxon>Streptomonospora</taxon>
    </lineage>
</organism>
<comment type="caution">
    <text evidence="2">The sequence shown here is derived from an EMBL/GenBank/DDBJ whole genome shotgun (WGS) entry which is preliminary data.</text>
</comment>
<reference evidence="2 3" key="1">
    <citation type="submission" date="2020-08" db="EMBL/GenBank/DDBJ databases">
        <title>Sequencing the genomes of 1000 actinobacteria strains.</title>
        <authorList>
            <person name="Klenk H.-P."/>
        </authorList>
    </citation>
    <scope>NUCLEOTIDE SEQUENCE [LARGE SCALE GENOMIC DNA]</scope>
    <source>
        <strain evidence="2 3">DSM 44593</strain>
    </source>
</reference>
<dbReference type="RefSeq" id="WP_312862404.1">
    <property type="nucleotide sequence ID" value="NZ_BAABKT010000005.1"/>
</dbReference>